<name>A0A074LKB8_9BACL</name>
<sequence>MTNQNANQFGPLKLPTGKIVFFREPTGGDRLAVLQDTPINEENVYSANELVAIRLAAKCLTQVDGEVPTDSYKFMFTNWSDKDVIYYKNVFNKVRDTVEAGMSVEEAVDFLLGRSGSGTSTTATTQAAAQ</sequence>
<dbReference type="EMBL" id="JMIR01000049">
    <property type="protein sequence ID" value="KEO81035.1"/>
    <property type="molecule type" value="Genomic_DNA"/>
</dbReference>
<evidence type="ECO:0000313" key="2">
    <source>
        <dbReference type="Proteomes" id="UP000027931"/>
    </source>
</evidence>
<organism evidence="1 2">
    <name type="scientific">Tumebacillus flagellatus</name>
    <dbReference type="NCBI Taxonomy" id="1157490"/>
    <lineage>
        <taxon>Bacteria</taxon>
        <taxon>Bacillati</taxon>
        <taxon>Bacillota</taxon>
        <taxon>Bacilli</taxon>
        <taxon>Bacillales</taxon>
        <taxon>Alicyclobacillaceae</taxon>
        <taxon>Tumebacillus</taxon>
    </lineage>
</organism>
<reference evidence="1 2" key="1">
    <citation type="journal article" date="2013" name="Int. J. Syst. Evol. Microbiol.">
        <title>Tumebacillus flagellatus sp. nov., an alpha-amylase/pullulanase-producing bacterium isolated from cassava wastewater.</title>
        <authorList>
            <person name="Wang Q."/>
            <person name="Xie N."/>
            <person name="Qin Y."/>
            <person name="Shen N."/>
            <person name="Zhu J."/>
            <person name="Mi H."/>
            <person name="Huang R."/>
        </authorList>
    </citation>
    <scope>NUCLEOTIDE SEQUENCE [LARGE SCALE GENOMIC DNA]</scope>
    <source>
        <strain evidence="1 2">GST4</strain>
    </source>
</reference>
<dbReference type="OrthoDB" id="1808891at2"/>
<evidence type="ECO:0000313" key="1">
    <source>
        <dbReference type="EMBL" id="KEO81035.1"/>
    </source>
</evidence>
<keyword evidence="2" id="KW-1185">Reference proteome</keyword>
<dbReference type="RefSeq" id="WP_052036684.1">
    <property type="nucleotide sequence ID" value="NZ_JMIR01000049.1"/>
</dbReference>
<dbReference type="AlphaFoldDB" id="A0A074LKB8"/>
<gene>
    <name evidence="1" type="ORF">EL26_22920</name>
</gene>
<dbReference type="eggNOG" id="ENOG5032XI7">
    <property type="taxonomic scope" value="Bacteria"/>
</dbReference>
<comment type="caution">
    <text evidence="1">The sequence shown here is derived from an EMBL/GenBank/DDBJ whole genome shotgun (WGS) entry which is preliminary data.</text>
</comment>
<dbReference type="Proteomes" id="UP000027931">
    <property type="component" value="Unassembled WGS sequence"/>
</dbReference>
<accession>A0A074LKB8</accession>
<protein>
    <submittedName>
        <fullName evidence="1">Uncharacterized protein</fullName>
    </submittedName>
</protein>
<dbReference type="STRING" id="1157490.EL26_22920"/>
<proteinExistence type="predicted"/>